<accession>A0AAN4RJ91</accession>
<keyword evidence="4" id="KW-1185">Reference proteome</keyword>
<organism evidence="2 3">
    <name type="scientific">Tetragenococcus koreensis</name>
    <dbReference type="NCBI Taxonomy" id="290335"/>
    <lineage>
        <taxon>Bacteria</taxon>
        <taxon>Bacillati</taxon>
        <taxon>Bacillota</taxon>
        <taxon>Bacilli</taxon>
        <taxon>Lactobacillales</taxon>
        <taxon>Enterococcaceae</taxon>
        <taxon>Tetragenococcus</taxon>
    </lineage>
</organism>
<evidence type="ECO:0000313" key="3">
    <source>
        <dbReference type="Proteomes" id="UP000886597"/>
    </source>
</evidence>
<reference evidence="2" key="2">
    <citation type="journal article" date="2020" name="Int. Dairy J.">
        <title>Lactic acid bacterial diversity in Brie cheese focusing on salt concentration and pH of isolation medium and characterisation of halophilic and alkaliphilic lactic acid bacterial isolates.</title>
        <authorList>
            <person name="Unno R."/>
            <person name="Matsutani M."/>
            <person name="Suzuki T."/>
            <person name="Kodama K."/>
            <person name="Matsushita H."/>
            <person name="Yamasato K."/>
            <person name="Koizumi Y."/>
            <person name="Ishikawa M."/>
        </authorList>
    </citation>
    <scope>NUCLEOTIDE SEQUENCE</scope>
    <source>
        <strain evidence="2">7C1</strain>
        <strain evidence="1">8C4</strain>
    </source>
</reference>
<dbReference type="KEGG" id="tkr:C7K43_04430"/>
<comment type="caution">
    <text evidence="2">The sequence shown here is derived from an EMBL/GenBank/DDBJ whole genome shotgun (WGS) entry which is preliminary data.</text>
</comment>
<evidence type="ECO:0000313" key="4">
    <source>
        <dbReference type="Proteomes" id="UP000886607"/>
    </source>
</evidence>
<dbReference type="Proteomes" id="UP000886607">
    <property type="component" value="Unassembled WGS sequence"/>
</dbReference>
<name>A0AAN4RJ91_9ENTE</name>
<dbReference type="GeneID" id="69985185"/>
<dbReference type="EMBL" id="BKBQ01000004">
    <property type="protein sequence ID" value="GEQ53543.1"/>
    <property type="molecule type" value="Genomic_DNA"/>
</dbReference>
<gene>
    <name evidence="1" type="ORF">TK11N_03650</name>
    <name evidence="2" type="ORF">TK2N_03870</name>
</gene>
<proteinExistence type="predicted"/>
<evidence type="ECO:0000313" key="1">
    <source>
        <dbReference type="EMBL" id="GEQ48513.1"/>
    </source>
</evidence>
<evidence type="ECO:0000313" key="2">
    <source>
        <dbReference type="EMBL" id="GEQ53543.1"/>
    </source>
</evidence>
<reference evidence="2" key="1">
    <citation type="submission" date="2019-08" db="EMBL/GenBank/DDBJ databases">
        <authorList>
            <person name="Ishikawa M."/>
            <person name="Suzuki T."/>
            <person name="Matsutani M."/>
        </authorList>
    </citation>
    <scope>NUCLEOTIDE SEQUENCE</scope>
    <source>
        <strain evidence="2">7C1</strain>
        <strain evidence="1">8C4</strain>
    </source>
</reference>
<dbReference type="Proteomes" id="UP000886597">
    <property type="component" value="Unassembled WGS sequence"/>
</dbReference>
<dbReference type="EMBL" id="BKBO01000004">
    <property type="protein sequence ID" value="GEQ48513.1"/>
    <property type="molecule type" value="Genomic_DNA"/>
</dbReference>
<dbReference type="RefSeq" id="WP_124005758.1">
    <property type="nucleotide sequence ID" value="NZ_BJYN01000003.1"/>
</dbReference>
<protein>
    <submittedName>
        <fullName evidence="2">Uncharacterized protein</fullName>
    </submittedName>
</protein>
<sequence length="81" mass="9085">MLTGKLNEEVLFIQALDNQEKQKITHSVFEQAKTNSISFSVAKITATTSKLAGLIKKIDHFITKLVTFYFAIMLSHGTLKL</sequence>
<dbReference type="AlphaFoldDB" id="A0AAN4RJ91"/>